<protein>
    <submittedName>
        <fullName evidence="1">Uncharacterized protein</fullName>
    </submittedName>
</protein>
<organism evidence="1">
    <name type="scientific">Lepeophtheirus salmonis</name>
    <name type="common">Salmon louse</name>
    <name type="synonym">Caligus salmonis</name>
    <dbReference type="NCBI Taxonomy" id="72036"/>
    <lineage>
        <taxon>Eukaryota</taxon>
        <taxon>Metazoa</taxon>
        <taxon>Ecdysozoa</taxon>
        <taxon>Arthropoda</taxon>
        <taxon>Crustacea</taxon>
        <taxon>Multicrustacea</taxon>
        <taxon>Hexanauplia</taxon>
        <taxon>Copepoda</taxon>
        <taxon>Siphonostomatoida</taxon>
        <taxon>Caligidae</taxon>
        <taxon>Lepeophtheirus</taxon>
    </lineage>
</organism>
<reference evidence="1" key="1">
    <citation type="submission" date="2014-05" db="EMBL/GenBank/DDBJ databases">
        <authorList>
            <person name="Chronopoulou M."/>
        </authorList>
    </citation>
    <scope>NUCLEOTIDE SEQUENCE</scope>
    <source>
        <tissue evidence="1">Whole organism</tissue>
    </source>
</reference>
<sequence length="58" mass="6884">KVFQLSNLRHVCLVLLNNLLPRRIQLHDALFVEALFPICKNSGNYFSQIYTTKWVDHR</sequence>
<feature type="non-terminal residue" evidence="1">
    <location>
        <position position="1"/>
    </location>
</feature>
<proteinExistence type="predicted"/>
<dbReference type="EMBL" id="HACA01000312">
    <property type="protein sequence ID" value="CDW17673.1"/>
    <property type="molecule type" value="Transcribed_RNA"/>
</dbReference>
<name>A0A0K2SVA6_LEPSM</name>
<evidence type="ECO:0000313" key="1">
    <source>
        <dbReference type="EMBL" id="CDW17673.1"/>
    </source>
</evidence>
<accession>A0A0K2SVA6</accession>
<dbReference type="AlphaFoldDB" id="A0A0K2SVA6"/>